<dbReference type="STRING" id="156892.BM477_00270"/>
<feature type="region of interest" description="Disordered" evidence="1">
    <location>
        <begin position="280"/>
        <end position="299"/>
    </location>
</feature>
<evidence type="ECO:0000313" key="5">
    <source>
        <dbReference type="Proteomes" id="UP000186465"/>
    </source>
</evidence>
<proteinExistence type="predicted"/>
<keyword evidence="2" id="KW-0812">Transmembrane</keyword>
<feature type="compositionally biased region" description="Low complexity" evidence="1">
    <location>
        <begin position="364"/>
        <end position="382"/>
    </location>
</feature>
<dbReference type="Proteomes" id="UP000186465">
    <property type="component" value="Unassembled WGS sequence"/>
</dbReference>
<dbReference type="AlphaFoldDB" id="A0A1Q5PSG4"/>
<evidence type="ECO:0000256" key="3">
    <source>
        <dbReference type="SAM" id="SignalP"/>
    </source>
</evidence>
<feature type="signal peptide" evidence="3">
    <location>
        <begin position="1"/>
        <end position="44"/>
    </location>
</feature>
<dbReference type="InterPro" id="IPR022435">
    <property type="entry name" value="Surface-anchored_actinobac"/>
</dbReference>
<evidence type="ECO:0000313" key="4">
    <source>
        <dbReference type="EMBL" id="OKL50449.1"/>
    </source>
</evidence>
<feature type="region of interest" description="Disordered" evidence="1">
    <location>
        <begin position="349"/>
        <end position="393"/>
    </location>
</feature>
<name>A0A1Q5PSG4_9ACTO</name>
<sequence>MKQLSTTQTNPRPASRWLKIAAATAAAFSFFTAGLLTGAPSASADELDQVVGENETLSHDRAEIREGHMDIGPRIIDGQWMLAVRDDSKDTPAWRLPKDVIFRVGDQSILQVPDSGAYDFTGAKAGENAYVIPQSQLPGVPWLGWNTQAPEVTKQIARGINLTFLGAQGPGNLNVFLESGNFSEPTQLWDARKSEPQPIWVDLHTHTHATWVFTKPGIYAVALNVSATGNDGKNHSSTSVFRFAVGDQASAEEAFNTQWQGEIPSAEGVKSALAGGSDAAAPVATAEPTATTPAGTMEPVTTPEVVANQPASGGLSMGALIAIIGGALVLIGGVVFFVMRRNQAAKRAAEAAVSATPAGSVETSSAPSSPASPSNHNAPSAPKRSQQNDGDSL</sequence>
<comment type="caution">
    <text evidence="4">The sequence shown here is derived from an EMBL/GenBank/DDBJ whole genome shotgun (WGS) entry which is preliminary data.</text>
</comment>
<reference evidence="5" key="1">
    <citation type="submission" date="2016-11" db="EMBL/GenBank/DDBJ databases">
        <title>Actinomyces gypaetusis sp. nov. isolated from Gypaetus barbatus in Qinghai Tibet Plateau China.</title>
        <authorList>
            <person name="Meng X."/>
        </authorList>
    </citation>
    <scope>NUCLEOTIDE SEQUENCE [LARGE SCALE GENOMIC DNA]</scope>
    <source>
        <strain evidence="5">DSM 15383</strain>
    </source>
</reference>
<feature type="transmembrane region" description="Helical" evidence="2">
    <location>
        <begin position="315"/>
        <end position="338"/>
    </location>
</feature>
<dbReference type="NCBIfam" id="TIGR03769">
    <property type="entry name" value="P_ac_wall_RPT"/>
    <property type="match status" value="1"/>
</dbReference>
<organism evidence="4 5">
    <name type="scientific">Boudabousia marimammalium</name>
    <dbReference type="NCBI Taxonomy" id="156892"/>
    <lineage>
        <taxon>Bacteria</taxon>
        <taxon>Bacillati</taxon>
        <taxon>Actinomycetota</taxon>
        <taxon>Actinomycetes</taxon>
        <taxon>Actinomycetales</taxon>
        <taxon>Actinomycetaceae</taxon>
        <taxon>Boudabousia</taxon>
    </lineage>
</organism>
<feature type="chain" id="PRO_5013089753" description="Surface-anchored protein" evidence="3">
    <location>
        <begin position="45"/>
        <end position="393"/>
    </location>
</feature>
<accession>A0A1Q5PSG4</accession>
<evidence type="ECO:0000256" key="1">
    <source>
        <dbReference type="SAM" id="MobiDB-lite"/>
    </source>
</evidence>
<evidence type="ECO:0008006" key="6">
    <source>
        <dbReference type="Google" id="ProtNLM"/>
    </source>
</evidence>
<evidence type="ECO:0000256" key="2">
    <source>
        <dbReference type="SAM" id="Phobius"/>
    </source>
</evidence>
<keyword evidence="2" id="KW-1133">Transmembrane helix</keyword>
<feature type="compositionally biased region" description="Low complexity" evidence="1">
    <location>
        <begin position="280"/>
        <end position="296"/>
    </location>
</feature>
<dbReference type="NCBIfam" id="NF038134">
    <property type="entry name" value="choice_anch_M"/>
    <property type="match status" value="1"/>
</dbReference>
<keyword evidence="5" id="KW-1185">Reference proteome</keyword>
<feature type="compositionally biased region" description="Polar residues" evidence="1">
    <location>
        <begin position="383"/>
        <end position="393"/>
    </location>
</feature>
<protein>
    <recommendedName>
        <fullName evidence="6">Surface-anchored protein</fullName>
    </recommendedName>
</protein>
<keyword evidence="2" id="KW-0472">Membrane</keyword>
<dbReference type="EMBL" id="MPDM01000001">
    <property type="protein sequence ID" value="OKL50449.1"/>
    <property type="molecule type" value="Genomic_DNA"/>
</dbReference>
<keyword evidence="3" id="KW-0732">Signal</keyword>
<gene>
    <name evidence="4" type="ORF">BM477_00270</name>
</gene>